<accession>A0A0B8N5Q7</accession>
<reference evidence="4" key="1">
    <citation type="submission" date="2015-07" db="EMBL/GenBank/DDBJ databases">
        <title>Nocardia seriolae U-1 whole genome shotgun sequence.</title>
        <authorList>
            <person name="Imajoh M."/>
            <person name="Fukumoto Y."/>
            <person name="Sukeda M."/>
            <person name="Yamane J."/>
            <person name="Yamasaki K."/>
            <person name="Shimizu M."/>
            <person name="Ohnishi K."/>
            <person name="Oshima S."/>
        </authorList>
    </citation>
    <scope>NUCLEOTIDE SEQUENCE [LARGE SCALE GENOMIC DNA]</scope>
    <source>
        <strain evidence="4">U-1</strain>
    </source>
</reference>
<dbReference type="InterPro" id="IPR000073">
    <property type="entry name" value="AB_hydrolase_1"/>
</dbReference>
<dbReference type="KEGG" id="nsr:NS506_04778"/>
<proteinExistence type="predicted"/>
<evidence type="ECO:0000313" key="2">
    <source>
        <dbReference type="EMBL" id="APA98824.1"/>
    </source>
</evidence>
<sequence>MPFVSRGAVKIHYTDSGGDGPGVVLGHSLFMDQEMFAAQQEALAPEYRVIAVDSRGHGGTEDDETPFSYWDLARDAWAVVDELGLERVVVGGVAHGAFTAVRMALLARPRVAGLIVVGASGTAMSPQRRIGYREVLDLWMGGAIPGPTIKMVASLMIGAGPEDQRPWRAKWAGGQRERVRLAGACLVNRDSVMELLGEIDCPALVLRGLADQAITAEEVAALAAALGNPTTVHTIAGASMTPNLTHAAEFNALLREFLDGLPG</sequence>
<dbReference type="EC" id="3.1.1.24" evidence="2"/>
<dbReference type="EMBL" id="BBYQ01000051">
    <property type="protein sequence ID" value="GAP29182.1"/>
    <property type="molecule type" value="Genomic_DNA"/>
</dbReference>
<evidence type="ECO:0000313" key="4">
    <source>
        <dbReference type="Proteomes" id="UP000037179"/>
    </source>
</evidence>
<dbReference type="SUPFAM" id="SSF53474">
    <property type="entry name" value="alpha/beta-Hydrolases"/>
    <property type="match status" value="1"/>
</dbReference>
<dbReference type="AlphaFoldDB" id="A0A0B8N5Q7"/>
<keyword evidence="4" id="KW-1185">Reference proteome</keyword>
<evidence type="ECO:0000313" key="3">
    <source>
        <dbReference type="EMBL" id="GAP29182.1"/>
    </source>
</evidence>
<keyword evidence="2" id="KW-0378">Hydrolase</keyword>
<reference evidence="2 5" key="3">
    <citation type="submission" date="2016-10" db="EMBL/GenBank/DDBJ databases">
        <title>Genome sequence of Nocardia seriolae strain EM150506, isolated from Anguila japonica.</title>
        <authorList>
            <person name="Han H.-J."/>
        </authorList>
    </citation>
    <scope>NUCLEOTIDE SEQUENCE [LARGE SCALE GENOMIC DNA]</scope>
    <source>
        <strain evidence="2 5">EM150506</strain>
    </source>
</reference>
<dbReference type="Pfam" id="PF00561">
    <property type="entry name" value="Abhydrolase_1"/>
    <property type="match status" value="1"/>
</dbReference>
<dbReference type="PANTHER" id="PTHR43798">
    <property type="entry name" value="MONOACYLGLYCEROL LIPASE"/>
    <property type="match status" value="1"/>
</dbReference>
<dbReference type="InterPro" id="IPR029058">
    <property type="entry name" value="AB_hydrolase_fold"/>
</dbReference>
<gene>
    <name evidence="2" type="ORF">NS506_04778</name>
    <name evidence="3" type="ORF">NSK11_contig00051-0004</name>
</gene>
<evidence type="ECO:0000259" key="1">
    <source>
        <dbReference type="Pfam" id="PF00561"/>
    </source>
</evidence>
<dbReference type="EMBL" id="CP017839">
    <property type="protein sequence ID" value="APA98824.1"/>
    <property type="molecule type" value="Genomic_DNA"/>
</dbReference>
<organism evidence="2 5">
    <name type="scientific">Nocardia seriolae</name>
    <dbReference type="NCBI Taxonomy" id="37332"/>
    <lineage>
        <taxon>Bacteria</taxon>
        <taxon>Bacillati</taxon>
        <taxon>Actinomycetota</taxon>
        <taxon>Actinomycetes</taxon>
        <taxon>Mycobacteriales</taxon>
        <taxon>Nocardiaceae</taxon>
        <taxon>Nocardia</taxon>
    </lineage>
</organism>
<dbReference type="GO" id="GO:0047570">
    <property type="term" value="F:3-oxoadipate enol-lactonase activity"/>
    <property type="evidence" value="ECO:0007669"/>
    <property type="project" value="UniProtKB-EC"/>
</dbReference>
<dbReference type="InterPro" id="IPR050266">
    <property type="entry name" value="AB_hydrolase_sf"/>
</dbReference>
<dbReference type="Proteomes" id="UP000037179">
    <property type="component" value="Unassembled WGS sequence"/>
</dbReference>
<dbReference type="Proteomes" id="UP000180166">
    <property type="component" value="Chromosome"/>
</dbReference>
<name>A0A0B8N5Q7_9NOCA</name>
<evidence type="ECO:0000313" key="5">
    <source>
        <dbReference type="Proteomes" id="UP000180166"/>
    </source>
</evidence>
<reference evidence="3 4" key="2">
    <citation type="journal article" date="2016" name="Genome Announc.">
        <title>Draft Genome Sequence of Erythromycin- and Oxytetracycline-Sensitive Nocardia seriolae Strain U-1 (NBRC 110359).</title>
        <authorList>
            <person name="Imajoh M."/>
            <person name="Sukeda M."/>
            <person name="Shimizu M."/>
            <person name="Yamane J."/>
            <person name="Ohnishi K."/>
            <person name="Oshima S."/>
        </authorList>
    </citation>
    <scope>NUCLEOTIDE SEQUENCE [LARGE SCALE GENOMIC DNA]</scope>
    <source>
        <strain evidence="3 4">U-1</strain>
    </source>
</reference>
<protein>
    <submittedName>
        <fullName evidence="2">3-oxoadipate enol-lactonase</fullName>
        <ecNumber evidence="2">3.1.1.24</ecNumber>
    </submittedName>
    <submittedName>
        <fullName evidence="3">Hydrolase</fullName>
    </submittedName>
</protein>
<dbReference type="Gene3D" id="3.40.50.1820">
    <property type="entry name" value="alpha/beta hydrolase"/>
    <property type="match status" value="1"/>
</dbReference>
<feature type="domain" description="AB hydrolase-1" evidence="1">
    <location>
        <begin position="23"/>
        <end position="226"/>
    </location>
</feature>